<name>A0A852RUB1_9ACTN</name>
<dbReference type="RefSeq" id="WP_179728634.1">
    <property type="nucleotide sequence ID" value="NZ_BAABEF010000001.1"/>
</dbReference>
<evidence type="ECO:0008006" key="4">
    <source>
        <dbReference type="Google" id="ProtNLM"/>
    </source>
</evidence>
<proteinExistence type="predicted"/>
<evidence type="ECO:0000313" key="2">
    <source>
        <dbReference type="EMBL" id="NYD32460.1"/>
    </source>
</evidence>
<feature type="region of interest" description="Disordered" evidence="1">
    <location>
        <begin position="1"/>
        <end position="20"/>
    </location>
</feature>
<sequence>MTTTLHEMDDMRTSTGPVSPSRVRVSLREVREVAYRALVAHGACPGRAPAAAEQVLEAELHHGAGLTGLLADLARGPWDGGGLDLRADERGGRTLLRVDSPDAAAPLRVGQLVADLASAAGTVHVPALRDDGPLAAAALIGAAAAGGHALALVGSLAEAWIATPDGALLRLDRMSVLGDWEPPPDGSVVLVVDPPPDLDPHPRAARRRSAAREGLLVDAAAFARAYDAARAYLVPER</sequence>
<keyword evidence="3" id="KW-1185">Reference proteome</keyword>
<gene>
    <name evidence="2" type="ORF">BJ958_004006</name>
</gene>
<feature type="compositionally biased region" description="Basic and acidic residues" evidence="1">
    <location>
        <begin position="1"/>
        <end position="12"/>
    </location>
</feature>
<evidence type="ECO:0000256" key="1">
    <source>
        <dbReference type="SAM" id="MobiDB-lite"/>
    </source>
</evidence>
<reference evidence="2 3" key="1">
    <citation type="submission" date="2020-07" db="EMBL/GenBank/DDBJ databases">
        <title>Sequencing the genomes of 1000 actinobacteria strains.</title>
        <authorList>
            <person name="Klenk H.-P."/>
        </authorList>
    </citation>
    <scope>NUCLEOTIDE SEQUENCE [LARGE SCALE GENOMIC DNA]</scope>
    <source>
        <strain evidence="2 3">DSM 19082</strain>
    </source>
</reference>
<protein>
    <recommendedName>
        <fullName evidence="4">DUF3726 domain-containing protein</fullName>
    </recommendedName>
</protein>
<dbReference type="AlphaFoldDB" id="A0A852RUB1"/>
<evidence type="ECO:0000313" key="3">
    <source>
        <dbReference type="Proteomes" id="UP000582231"/>
    </source>
</evidence>
<dbReference type="Proteomes" id="UP000582231">
    <property type="component" value="Unassembled WGS sequence"/>
</dbReference>
<comment type="caution">
    <text evidence="2">The sequence shown here is derived from an EMBL/GenBank/DDBJ whole genome shotgun (WGS) entry which is preliminary data.</text>
</comment>
<organism evidence="2 3">
    <name type="scientific">Nocardioides kongjuensis</name>
    <dbReference type="NCBI Taxonomy" id="349522"/>
    <lineage>
        <taxon>Bacteria</taxon>
        <taxon>Bacillati</taxon>
        <taxon>Actinomycetota</taxon>
        <taxon>Actinomycetes</taxon>
        <taxon>Propionibacteriales</taxon>
        <taxon>Nocardioidaceae</taxon>
        <taxon>Nocardioides</taxon>
    </lineage>
</organism>
<accession>A0A852RUB1</accession>
<dbReference type="EMBL" id="JACCBF010000001">
    <property type="protein sequence ID" value="NYD32460.1"/>
    <property type="molecule type" value="Genomic_DNA"/>
</dbReference>